<comment type="subcellular location">
    <subcellularLocation>
        <location evidence="1">Cell membrane</location>
        <topology evidence="1">Multi-pass membrane protein</topology>
    </subcellularLocation>
</comment>
<evidence type="ECO:0000256" key="7">
    <source>
        <dbReference type="SAM" id="Phobius"/>
    </source>
</evidence>
<keyword evidence="5 7" id="KW-1133">Transmembrane helix</keyword>
<name>A0A2N6PG53_9MICO</name>
<feature type="transmembrane region" description="Helical" evidence="7">
    <location>
        <begin position="127"/>
        <end position="145"/>
    </location>
</feature>
<dbReference type="EMBL" id="PNFZ01000005">
    <property type="protein sequence ID" value="PMB97669.1"/>
    <property type="molecule type" value="Genomic_DNA"/>
</dbReference>
<protein>
    <submittedName>
        <fullName evidence="8">Na+/H+ antiporter subunit E</fullName>
    </submittedName>
</protein>
<evidence type="ECO:0000256" key="1">
    <source>
        <dbReference type="ARBA" id="ARBA00004651"/>
    </source>
</evidence>
<feature type="transmembrane region" description="Helical" evidence="7">
    <location>
        <begin position="48"/>
        <end position="68"/>
    </location>
</feature>
<dbReference type="AlphaFoldDB" id="A0A2N6PG53"/>
<evidence type="ECO:0000313" key="9">
    <source>
        <dbReference type="Proteomes" id="UP000235703"/>
    </source>
</evidence>
<dbReference type="Pfam" id="PF01899">
    <property type="entry name" value="MNHE"/>
    <property type="match status" value="1"/>
</dbReference>
<keyword evidence="4 7" id="KW-0812">Transmembrane</keyword>
<dbReference type="OrthoDB" id="3556991at2"/>
<keyword evidence="9" id="KW-1185">Reference proteome</keyword>
<evidence type="ECO:0000256" key="6">
    <source>
        <dbReference type="ARBA" id="ARBA00023136"/>
    </source>
</evidence>
<accession>A0A2N6PG53</accession>
<proteinExistence type="inferred from homology"/>
<feature type="transmembrane region" description="Helical" evidence="7">
    <location>
        <begin position="80"/>
        <end position="99"/>
    </location>
</feature>
<comment type="similarity">
    <text evidence="2">Belongs to the CPA3 antiporters (TC 2.A.63) subunit E family.</text>
</comment>
<dbReference type="InterPro" id="IPR002758">
    <property type="entry name" value="Cation_antiport_E"/>
</dbReference>
<dbReference type="PANTHER" id="PTHR34584">
    <property type="entry name" value="NA(+)/H(+) ANTIPORTER SUBUNIT E1"/>
    <property type="match status" value="1"/>
</dbReference>
<dbReference type="GO" id="GO:0005886">
    <property type="term" value="C:plasma membrane"/>
    <property type="evidence" value="ECO:0007669"/>
    <property type="project" value="UniProtKB-SubCell"/>
</dbReference>
<dbReference type="NCBIfam" id="NF006521">
    <property type="entry name" value="PRK08965.1-5"/>
    <property type="match status" value="1"/>
</dbReference>
<evidence type="ECO:0000256" key="5">
    <source>
        <dbReference type="ARBA" id="ARBA00022989"/>
    </source>
</evidence>
<evidence type="ECO:0000256" key="4">
    <source>
        <dbReference type="ARBA" id="ARBA00022692"/>
    </source>
</evidence>
<dbReference type="GO" id="GO:0008324">
    <property type="term" value="F:monoatomic cation transmembrane transporter activity"/>
    <property type="evidence" value="ECO:0007669"/>
    <property type="project" value="InterPro"/>
</dbReference>
<dbReference type="PANTHER" id="PTHR34584:SF1">
    <property type="entry name" value="NA(+)_H(+) ANTIPORTER SUBUNIT E1"/>
    <property type="match status" value="1"/>
</dbReference>
<feature type="transmembrane region" description="Helical" evidence="7">
    <location>
        <begin position="21"/>
        <end position="42"/>
    </location>
</feature>
<organism evidence="8 9">
    <name type="scientific">Brevibacterium luteolum</name>
    <dbReference type="NCBI Taxonomy" id="199591"/>
    <lineage>
        <taxon>Bacteria</taxon>
        <taxon>Bacillati</taxon>
        <taxon>Actinomycetota</taxon>
        <taxon>Actinomycetes</taxon>
        <taxon>Micrococcales</taxon>
        <taxon>Brevibacteriaceae</taxon>
        <taxon>Brevibacterium</taxon>
    </lineage>
</organism>
<gene>
    <name evidence="8" type="ORF">CJ198_09690</name>
</gene>
<evidence type="ECO:0000256" key="2">
    <source>
        <dbReference type="ARBA" id="ARBA00006228"/>
    </source>
</evidence>
<evidence type="ECO:0000313" key="8">
    <source>
        <dbReference type="EMBL" id="PMB97669.1"/>
    </source>
</evidence>
<dbReference type="Proteomes" id="UP000235703">
    <property type="component" value="Unassembled WGS sequence"/>
</dbReference>
<keyword evidence="6 7" id="KW-0472">Membrane</keyword>
<keyword evidence="3" id="KW-1003">Cell membrane</keyword>
<dbReference type="RefSeq" id="WP_102162426.1">
    <property type="nucleotide sequence ID" value="NZ_PNFZ01000005.1"/>
</dbReference>
<evidence type="ECO:0000256" key="3">
    <source>
        <dbReference type="ARBA" id="ARBA00022475"/>
    </source>
</evidence>
<reference evidence="8 9" key="1">
    <citation type="submission" date="2017-09" db="EMBL/GenBank/DDBJ databases">
        <title>Bacterial strain isolated from the female urinary microbiota.</title>
        <authorList>
            <person name="Thomas-White K."/>
            <person name="Kumar N."/>
            <person name="Forster S."/>
            <person name="Putonti C."/>
            <person name="Lawley T."/>
            <person name="Wolfe A.J."/>
        </authorList>
    </citation>
    <scope>NUCLEOTIDE SEQUENCE [LARGE SCALE GENOMIC DNA]</scope>
    <source>
        <strain evidence="8 9">UMB0680</strain>
    </source>
</reference>
<sequence>MSPQRILPAERKPTLGQRLRWFFRLPSREHWLLLAGLIALWVMLWDDVSVLTVGTGLIIAWTVSRIFYLPPVEFSGRMNVWYLIMFIAWFTWSMFKASLEVAWLSVRPAKVRAGSLVAIDLHTRSDLLITLVALVAGLIPGSFATEINRARSTIYLHVLNCASDEDVEEARALAYRIEYHLVRAIGSAHDIAILNDWRQENGQRPVLEHLSITQRRRKRP</sequence>
<comment type="caution">
    <text evidence="8">The sequence shown here is derived from an EMBL/GenBank/DDBJ whole genome shotgun (WGS) entry which is preliminary data.</text>
</comment>